<dbReference type="EMBL" id="BAABKE010000001">
    <property type="protein sequence ID" value="GAA5094438.1"/>
    <property type="molecule type" value="Genomic_DNA"/>
</dbReference>
<evidence type="ECO:0000256" key="2">
    <source>
        <dbReference type="ARBA" id="ARBA00006679"/>
    </source>
</evidence>
<keyword evidence="4 7" id="KW-0812">Transmembrane</keyword>
<reference evidence="9" key="1">
    <citation type="journal article" date="2019" name="Int. J. Syst. Evol. Microbiol.">
        <title>The Global Catalogue of Microorganisms (GCM) 10K type strain sequencing project: providing services to taxonomists for standard genome sequencing and annotation.</title>
        <authorList>
            <consortium name="The Broad Institute Genomics Platform"/>
            <consortium name="The Broad Institute Genome Sequencing Center for Infectious Disease"/>
            <person name="Wu L."/>
            <person name="Ma J."/>
        </authorList>
    </citation>
    <scope>NUCLEOTIDE SEQUENCE [LARGE SCALE GENOMIC DNA]</scope>
    <source>
        <strain evidence="9">JCM 18424</strain>
    </source>
</reference>
<accession>A0ABP9MH54</accession>
<sequence>MLTFDKHIETLINRPSINNSLMLAGRALMAYLFIIAGWNKIVGYSGTVAYMESQGIPGSLAILVILLELGGGLAILIGYQTRIIAVFLALFCIMTGIIFHGAPEDATSLMKNLAMAGGFIYILVQGSGKFSIDHLLTHK</sequence>
<keyword evidence="6 7" id="KW-0472">Membrane</keyword>
<evidence type="ECO:0000256" key="1">
    <source>
        <dbReference type="ARBA" id="ARBA00004651"/>
    </source>
</evidence>
<dbReference type="InterPro" id="IPR032808">
    <property type="entry name" value="DoxX"/>
</dbReference>
<feature type="transmembrane region" description="Helical" evidence="7">
    <location>
        <begin position="58"/>
        <end position="76"/>
    </location>
</feature>
<proteinExistence type="inferred from homology"/>
<dbReference type="InterPro" id="IPR051907">
    <property type="entry name" value="DoxX-like_oxidoreductase"/>
</dbReference>
<evidence type="ECO:0000256" key="7">
    <source>
        <dbReference type="SAM" id="Phobius"/>
    </source>
</evidence>
<dbReference type="Pfam" id="PF07681">
    <property type="entry name" value="DoxX"/>
    <property type="match status" value="1"/>
</dbReference>
<dbReference type="RefSeq" id="WP_077926700.1">
    <property type="nucleotide sequence ID" value="NZ_BAABKE010000001.1"/>
</dbReference>
<dbReference type="PANTHER" id="PTHR33452">
    <property type="entry name" value="OXIDOREDUCTASE CATD-RELATED"/>
    <property type="match status" value="1"/>
</dbReference>
<comment type="similarity">
    <text evidence="2">Belongs to the DoxX family.</text>
</comment>
<protein>
    <submittedName>
        <fullName evidence="8">DoxX family protein</fullName>
    </submittedName>
</protein>
<keyword evidence="9" id="KW-1185">Reference proteome</keyword>
<feature type="transmembrane region" description="Helical" evidence="7">
    <location>
        <begin position="113"/>
        <end position="132"/>
    </location>
</feature>
<evidence type="ECO:0000256" key="5">
    <source>
        <dbReference type="ARBA" id="ARBA00022989"/>
    </source>
</evidence>
<organism evidence="8 9">
    <name type="scientific">Wohlfahrtiimonas larvae</name>
    <dbReference type="NCBI Taxonomy" id="1157986"/>
    <lineage>
        <taxon>Bacteria</taxon>
        <taxon>Pseudomonadati</taxon>
        <taxon>Pseudomonadota</taxon>
        <taxon>Gammaproteobacteria</taxon>
        <taxon>Cardiobacteriales</taxon>
        <taxon>Ignatzschineriaceae</taxon>
        <taxon>Wohlfahrtiimonas</taxon>
    </lineage>
</organism>
<keyword evidence="3" id="KW-1003">Cell membrane</keyword>
<gene>
    <name evidence="8" type="ORF">GCM10023338_02690</name>
</gene>
<dbReference type="PANTHER" id="PTHR33452:SF1">
    <property type="entry name" value="INNER MEMBRANE PROTEIN YPHA-RELATED"/>
    <property type="match status" value="1"/>
</dbReference>
<name>A0ABP9MH54_9GAMM</name>
<comment type="caution">
    <text evidence="8">The sequence shown here is derived from an EMBL/GenBank/DDBJ whole genome shotgun (WGS) entry which is preliminary data.</text>
</comment>
<comment type="subcellular location">
    <subcellularLocation>
        <location evidence="1">Cell membrane</location>
        <topology evidence="1">Multi-pass membrane protein</topology>
    </subcellularLocation>
</comment>
<evidence type="ECO:0000313" key="9">
    <source>
        <dbReference type="Proteomes" id="UP001500631"/>
    </source>
</evidence>
<evidence type="ECO:0000313" key="8">
    <source>
        <dbReference type="EMBL" id="GAA5094438.1"/>
    </source>
</evidence>
<dbReference type="Proteomes" id="UP001500631">
    <property type="component" value="Unassembled WGS sequence"/>
</dbReference>
<evidence type="ECO:0000256" key="4">
    <source>
        <dbReference type="ARBA" id="ARBA00022692"/>
    </source>
</evidence>
<keyword evidence="5 7" id="KW-1133">Transmembrane helix</keyword>
<evidence type="ECO:0000256" key="6">
    <source>
        <dbReference type="ARBA" id="ARBA00023136"/>
    </source>
</evidence>
<evidence type="ECO:0000256" key="3">
    <source>
        <dbReference type="ARBA" id="ARBA00022475"/>
    </source>
</evidence>
<feature type="transmembrane region" description="Helical" evidence="7">
    <location>
        <begin position="83"/>
        <end position="101"/>
    </location>
</feature>